<evidence type="ECO:0000256" key="2">
    <source>
        <dbReference type="ARBA" id="ARBA00009463"/>
    </source>
</evidence>
<protein>
    <recommendedName>
        <fullName evidence="9">L-gulonate 3-dehydrogenase</fullName>
        <ecNumber evidence="8">1.1.1.45</ecNumber>
    </recommendedName>
    <alternativeName>
        <fullName evidence="9">L-gulonate 3-dehydrogenase</fullName>
    </alternativeName>
</protein>
<dbReference type="Pfam" id="PF02737">
    <property type="entry name" value="3HCDH_N"/>
    <property type="match status" value="1"/>
</dbReference>
<comment type="subcellular location">
    <subcellularLocation>
        <location evidence="1">Cytoplasm</location>
    </subcellularLocation>
</comment>
<keyword evidence="4" id="KW-0963">Cytoplasm</keyword>
<dbReference type="EMBL" id="FNRJ01000012">
    <property type="protein sequence ID" value="SEA99610.1"/>
    <property type="molecule type" value="Genomic_DNA"/>
</dbReference>
<proteinExistence type="inferred from homology"/>
<comment type="similarity">
    <text evidence="2">Belongs to the 3-hydroxyacyl-CoA dehydrogenase family.</text>
</comment>
<evidence type="ECO:0000256" key="10">
    <source>
        <dbReference type="PIRSR" id="PIRSR000105-1"/>
    </source>
</evidence>
<dbReference type="RefSeq" id="WP_091827206.1">
    <property type="nucleotide sequence ID" value="NZ_FNRJ01000012.1"/>
</dbReference>
<evidence type="ECO:0000259" key="12">
    <source>
        <dbReference type="Pfam" id="PF02737"/>
    </source>
</evidence>
<keyword evidence="6" id="KW-0560">Oxidoreductase</keyword>
<dbReference type="OrthoDB" id="9803287at2"/>
<reference evidence="14" key="1">
    <citation type="submission" date="2016-10" db="EMBL/GenBank/DDBJ databases">
        <authorList>
            <person name="Varghese N."/>
            <person name="Submissions S."/>
        </authorList>
    </citation>
    <scope>NUCLEOTIDE SEQUENCE [LARGE SCALE GENOMIC DNA]</scope>
    <source>
        <strain evidence="14">DSM 11526</strain>
    </source>
</reference>
<evidence type="ECO:0000259" key="11">
    <source>
        <dbReference type="Pfam" id="PF00725"/>
    </source>
</evidence>
<dbReference type="InterPro" id="IPR006108">
    <property type="entry name" value="3HC_DH_C"/>
</dbReference>
<evidence type="ECO:0000256" key="3">
    <source>
        <dbReference type="ARBA" id="ARBA00011738"/>
    </source>
</evidence>
<evidence type="ECO:0000313" key="13">
    <source>
        <dbReference type="EMBL" id="SEA99610.1"/>
    </source>
</evidence>
<dbReference type="SUPFAM" id="SSF51735">
    <property type="entry name" value="NAD(P)-binding Rossmann-fold domains"/>
    <property type="match status" value="1"/>
</dbReference>
<keyword evidence="7" id="KW-0520">NAD</keyword>
<dbReference type="Pfam" id="PF00725">
    <property type="entry name" value="3HCDH"/>
    <property type="match status" value="1"/>
</dbReference>
<dbReference type="PANTHER" id="PTHR48075:SF1">
    <property type="entry name" value="LAMBDA-CRYSTALLIN HOMOLOG"/>
    <property type="match status" value="1"/>
</dbReference>
<dbReference type="NCBIfam" id="NF006125">
    <property type="entry name" value="PRK08269.1"/>
    <property type="match status" value="1"/>
</dbReference>
<evidence type="ECO:0000256" key="4">
    <source>
        <dbReference type="ARBA" id="ARBA00022490"/>
    </source>
</evidence>
<organism evidence="13 14">
    <name type="scientific">Marinobacterium iners DSM 11526</name>
    <dbReference type="NCBI Taxonomy" id="1122198"/>
    <lineage>
        <taxon>Bacteria</taxon>
        <taxon>Pseudomonadati</taxon>
        <taxon>Pseudomonadota</taxon>
        <taxon>Gammaproteobacteria</taxon>
        <taxon>Oceanospirillales</taxon>
        <taxon>Oceanospirillaceae</taxon>
        <taxon>Marinobacterium</taxon>
    </lineage>
</organism>
<dbReference type="InterPro" id="IPR022694">
    <property type="entry name" value="3-OHacyl-CoA_DH"/>
</dbReference>
<dbReference type="GO" id="GO:0070403">
    <property type="term" value="F:NAD+ binding"/>
    <property type="evidence" value="ECO:0007669"/>
    <property type="project" value="InterPro"/>
</dbReference>
<evidence type="ECO:0000256" key="8">
    <source>
        <dbReference type="ARBA" id="ARBA00038962"/>
    </source>
</evidence>
<comment type="subunit">
    <text evidence="3">Homodimer.</text>
</comment>
<feature type="domain" description="3-hydroxyacyl-CoA dehydrogenase NAD binding" evidence="12">
    <location>
        <begin position="7"/>
        <end position="193"/>
    </location>
</feature>
<evidence type="ECO:0000256" key="7">
    <source>
        <dbReference type="ARBA" id="ARBA00023027"/>
    </source>
</evidence>
<gene>
    <name evidence="13" type="ORF">SAMN02745729_11265</name>
</gene>
<dbReference type="Gene3D" id="1.10.1040.10">
    <property type="entry name" value="N-(1-d-carboxylethyl)-l-norvaline Dehydrogenase, domain 2"/>
    <property type="match status" value="1"/>
</dbReference>
<dbReference type="InterPro" id="IPR036291">
    <property type="entry name" value="NAD(P)-bd_dom_sf"/>
</dbReference>
<dbReference type="AlphaFoldDB" id="A0A1H4FS14"/>
<keyword evidence="5" id="KW-0597">Phosphoprotein</keyword>
<feature type="domain" description="3-hydroxyacyl-CoA dehydrogenase C-terminal" evidence="11">
    <location>
        <begin position="198"/>
        <end position="296"/>
    </location>
</feature>
<sequence>MALSNVEVAVLGAGRMGRGIALSYAFAGVPVVMLDLKKRSAEGRALLHDEALAEIRRDLEFLVSSGLLDDCKVDKVMDRIGFAAEAQAERMLASAAIIFEGVPEVLEAKQEAFAFVNRHAAPDAIVASTTSTFLVNELAELVENPDRFMNAHWLNPAHLMPLVELSKGEKTSDETVVSLKASLESVGKVPVICAAAAGYIVPRIQALAMNEAARLVEEGVASAEDVDKAIKVGFGLRFSVLGMLEFIDWGGGDILYYASKYLSGKVDPRFESPDIIASNMENQRNGIRDGVGFYDYDAVDVDAYRHSRMQDFVAMLKSRKLLPEEGQARAASEQRAAGAH</sequence>
<dbReference type="InterPro" id="IPR008927">
    <property type="entry name" value="6-PGluconate_DH-like_C_sf"/>
</dbReference>
<dbReference type="STRING" id="1122198.SAMN02745729_11265"/>
<dbReference type="PIRSF" id="PIRSF000105">
    <property type="entry name" value="HCDH"/>
    <property type="match status" value="1"/>
</dbReference>
<dbReference type="Proteomes" id="UP000242469">
    <property type="component" value="Unassembled WGS sequence"/>
</dbReference>
<dbReference type="GO" id="GO:0006631">
    <property type="term" value="P:fatty acid metabolic process"/>
    <property type="evidence" value="ECO:0007669"/>
    <property type="project" value="InterPro"/>
</dbReference>
<dbReference type="InterPro" id="IPR006176">
    <property type="entry name" value="3-OHacyl-CoA_DH_NAD-bd"/>
</dbReference>
<dbReference type="GO" id="GO:0005737">
    <property type="term" value="C:cytoplasm"/>
    <property type="evidence" value="ECO:0007669"/>
    <property type="project" value="UniProtKB-SubCell"/>
</dbReference>
<dbReference type="Gene3D" id="3.40.50.720">
    <property type="entry name" value="NAD(P)-binding Rossmann-like Domain"/>
    <property type="match status" value="1"/>
</dbReference>
<feature type="site" description="Important for catalytic activity" evidence="10">
    <location>
        <position position="152"/>
    </location>
</feature>
<evidence type="ECO:0000256" key="9">
    <source>
        <dbReference type="ARBA" id="ARBA00042709"/>
    </source>
</evidence>
<dbReference type="SUPFAM" id="SSF48179">
    <property type="entry name" value="6-phosphogluconate dehydrogenase C-terminal domain-like"/>
    <property type="match status" value="1"/>
</dbReference>
<evidence type="ECO:0000256" key="1">
    <source>
        <dbReference type="ARBA" id="ARBA00004496"/>
    </source>
</evidence>
<dbReference type="InterPro" id="IPR013328">
    <property type="entry name" value="6PGD_dom2"/>
</dbReference>
<dbReference type="PANTHER" id="PTHR48075">
    <property type="entry name" value="3-HYDROXYACYL-COA DEHYDROGENASE FAMILY PROTEIN"/>
    <property type="match status" value="1"/>
</dbReference>
<evidence type="ECO:0000313" key="14">
    <source>
        <dbReference type="Proteomes" id="UP000242469"/>
    </source>
</evidence>
<evidence type="ECO:0000256" key="6">
    <source>
        <dbReference type="ARBA" id="ARBA00023002"/>
    </source>
</evidence>
<evidence type="ECO:0000256" key="5">
    <source>
        <dbReference type="ARBA" id="ARBA00022553"/>
    </source>
</evidence>
<dbReference type="EC" id="1.1.1.45" evidence="8"/>
<accession>A0A1H4FS14</accession>
<name>A0A1H4FS14_9GAMM</name>
<dbReference type="GO" id="GO:0050104">
    <property type="term" value="F:L-gulonate 3-dehydrogenase activity"/>
    <property type="evidence" value="ECO:0007669"/>
    <property type="project" value="UniProtKB-EC"/>
</dbReference>
<keyword evidence="14" id="KW-1185">Reference proteome</keyword>